<keyword evidence="1" id="KW-1133">Transmembrane helix</keyword>
<sequence length="262" mass="29100">MGEKRDNEQEPLLNPKAAQAFTKHSPVAVCSEAPKQWDGGLLNCCGTCDLPGCATFGLVQTCPCFAWGHNLKRAFKSSLMLHATIYFVLFVFASHLYLGANQAELTLCPGGPLDEASFMTKLADNGNRRLLHDHEHKHEHEHDKHHGKPPQPTPWPELPEECQAAIVMKYSTLSLCIVCFLIGVAYCSYNRTMLRQKFGIAGSRFGDFCTWCWCAPCALCQETRTIWSNNVVEGVWHGPTLLPTVTPPAQQSVMGMPMPKQV</sequence>
<evidence type="ECO:0008006" key="4">
    <source>
        <dbReference type="Google" id="ProtNLM"/>
    </source>
</evidence>
<organism evidence="2 3">
    <name type="scientific">Coccomyxa subellipsoidea</name>
    <dbReference type="NCBI Taxonomy" id="248742"/>
    <lineage>
        <taxon>Eukaryota</taxon>
        <taxon>Viridiplantae</taxon>
        <taxon>Chlorophyta</taxon>
        <taxon>core chlorophytes</taxon>
        <taxon>Trebouxiophyceae</taxon>
        <taxon>Trebouxiophyceae incertae sedis</taxon>
        <taxon>Coccomyxaceae</taxon>
        <taxon>Coccomyxa</taxon>
    </lineage>
</organism>
<protein>
    <recommendedName>
        <fullName evidence="4">PLAC8-domain-containing protein</fullName>
    </recommendedName>
</protein>
<reference evidence="2 3" key="1">
    <citation type="journal article" date="2024" name="Nat. Commun.">
        <title>Phylogenomics reveals the evolutionary origins of lichenization in chlorophyte algae.</title>
        <authorList>
            <person name="Puginier C."/>
            <person name="Libourel C."/>
            <person name="Otte J."/>
            <person name="Skaloud P."/>
            <person name="Haon M."/>
            <person name="Grisel S."/>
            <person name="Petersen M."/>
            <person name="Berrin J.G."/>
            <person name="Delaux P.M."/>
            <person name="Dal Grande F."/>
            <person name="Keller J."/>
        </authorList>
    </citation>
    <scope>NUCLEOTIDE SEQUENCE [LARGE SCALE GENOMIC DNA]</scope>
    <source>
        <strain evidence="2 3">SAG 216-7</strain>
    </source>
</reference>
<keyword evidence="3" id="KW-1185">Reference proteome</keyword>
<dbReference type="PANTHER" id="PTHR15907">
    <property type="entry name" value="DUF614 FAMILY PROTEIN-RELATED"/>
    <property type="match status" value="1"/>
</dbReference>
<gene>
    <name evidence="2" type="ORF">WJX75_004196</name>
</gene>
<dbReference type="InterPro" id="IPR006461">
    <property type="entry name" value="PLAC_motif_containing"/>
</dbReference>
<comment type="caution">
    <text evidence="2">The sequence shown here is derived from an EMBL/GenBank/DDBJ whole genome shotgun (WGS) entry which is preliminary data.</text>
</comment>
<dbReference type="Proteomes" id="UP001491310">
    <property type="component" value="Unassembled WGS sequence"/>
</dbReference>
<dbReference type="NCBIfam" id="TIGR01571">
    <property type="entry name" value="A_thal_Cys_rich"/>
    <property type="match status" value="1"/>
</dbReference>
<dbReference type="Pfam" id="PF04749">
    <property type="entry name" value="PLAC8"/>
    <property type="match status" value="1"/>
</dbReference>
<evidence type="ECO:0000313" key="2">
    <source>
        <dbReference type="EMBL" id="KAK9917422.1"/>
    </source>
</evidence>
<dbReference type="EMBL" id="JALJOT010000002">
    <property type="protein sequence ID" value="KAK9917422.1"/>
    <property type="molecule type" value="Genomic_DNA"/>
</dbReference>
<keyword evidence="1" id="KW-0472">Membrane</keyword>
<accession>A0ABR2YZU5</accession>
<name>A0ABR2YZU5_9CHLO</name>
<feature type="transmembrane region" description="Helical" evidence="1">
    <location>
        <begin position="79"/>
        <end position="98"/>
    </location>
</feature>
<feature type="transmembrane region" description="Helical" evidence="1">
    <location>
        <begin position="170"/>
        <end position="189"/>
    </location>
</feature>
<keyword evidence="1" id="KW-0812">Transmembrane</keyword>
<proteinExistence type="predicted"/>
<evidence type="ECO:0000313" key="3">
    <source>
        <dbReference type="Proteomes" id="UP001491310"/>
    </source>
</evidence>
<evidence type="ECO:0000256" key="1">
    <source>
        <dbReference type="SAM" id="Phobius"/>
    </source>
</evidence>